<sequence length="97" mass="10701">MGHNSYCYFHPKEVVVGVCSLCLTERLLILAANKGHHVSSARGRASAHRTPSGMHKKPPISLPRSLRSALSSIDSGSQITWIKRPPPAKKLLVIMRY</sequence>
<name>A0A4Y1RUX2_PRUDU</name>
<dbReference type="AlphaFoldDB" id="A0A4Y1RUX2"/>
<reference evidence="2" key="1">
    <citation type="journal article" date="2019" name="Science">
        <title>Mutation of a bHLH transcription factor allowed almond domestication.</title>
        <authorList>
            <person name="Sanchez-Perez R."/>
            <person name="Pavan S."/>
            <person name="Mazzeo R."/>
            <person name="Moldovan C."/>
            <person name="Aiese Cigliano R."/>
            <person name="Del Cueto J."/>
            <person name="Ricciardi F."/>
            <person name="Lotti C."/>
            <person name="Ricciardi L."/>
            <person name="Dicenta F."/>
            <person name="Lopez-Marques R.L."/>
            <person name="Lindberg Moller B."/>
        </authorList>
    </citation>
    <scope>NUCLEOTIDE SEQUENCE</scope>
</reference>
<protein>
    <submittedName>
        <fullName evidence="2">Uncharacterized protein</fullName>
    </submittedName>
</protein>
<feature type="region of interest" description="Disordered" evidence="1">
    <location>
        <begin position="40"/>
        <end position="62"/>
    </location>
</feature>
<dbReference type="Pfam" id="PF05340">
    <property type="entry name" value="DUF740"/>
    <property type="match status" value="1"/>
</dbReference>
<gene>
    <name evidence="2" type="ORF">Prudu_020288</name>
</gene>
<accession>A0A4Y1RUX2</accession>
<organism evidence="2">
    <name type="scientific">Prunus dulcis</name>
    <name type="common">Almond</name>
    <name type="synonym">Amygdalus dulcis</name>
    <dbReference type="NCBI Taxonomy" id="3755"/>
    <lineage>
        <taxon>Eukaryota</taxon>
        <taxon>Viridiplantae</taxon>
        <taxon>Streptophyta</taxon>
        <taxon>Embryophyta</taxon>
        <taxon>Tracheophyta</taxon>
        <taxon>Spermatophyta</taxon>
        <taxon>Magnoliopsida</taxon>
        <taxon>eudicotyledons</taxon>
        <taxon>Gunneridae</taxon>
        <taxon>Pentapetalae</taxon>
        <taxon>rosids</taxon>
        <taxon>fabids</taxon>
        <taxon>Rosales</taxon>
        <taxon>Rosaceae</taxon>
        <taxon>Amygdaloideae</taxon>
        <taxon>Amygdaleae</taxon>
        <taxon>Prunus</taxon>
    </lineage>
</organism>
<dbReference type="EMBL" id="AP019303">
    <property type="protein sequence ID" value="BBH08169.1"/>
    <property type="molecule type" value="Genomic_DNA"/>
</dbReference>
<dbReference type="PANTHER" id="PTHR35995">
    <property type="entry name" value="OS04G0690500 PROTEIN"/>
    <property type="match status" value="1"/>
</dbReference>
<dbReference type="PANTHER" id="PTHR35995:SF1">
    <property type="entry name" value="OS04G0690500 PROTEIN"/>
    <property type="match status" value="1"/>
</dbReference>
<evidence type="ECO:0000313" key="2">
    <source>
        <dbReference type="EMBL" id="BBH08169.1"/>
    </source>
</evidence>
<evidence type="ECO:0000256" key="1">
    <source>
        <dbReference type="SAM" id="MobiDB-lite"/>
    </source>
</evidence>
<proteinExistence type="predicted"/>
<dbReference type="InterPro" id="IPR008004">
    <property type="entry name" value="OCTOPUS-like"/>
</dbReference>